<name>A0A9D2CHD3_9ACTN</name>
<reference evidence="1" key="1">
    <citation type="journal article" date="2021" name="PeerJ">
        <title>Extensive microbial diversity within the chicken gut microbiome revealed by metagenomics and culture.</title>
        <authorList>
            <person name="Gilroy R."/>
            <person name="Ravi A."/>
            <person name="Getino M."/>
            <person name="Pursley I."/>
            <person name="Horton D.L."/>
            <person name="Alikhan N.F."/>
            <person name="Baker D."/>
            <person name="Gharbi K."/>
            <person name="Hall N."/>
            <person name="Watson M."/>
            <person name="Adriaenssens E.M."/>
            <person name="Foster-Nyarko E."/>
            <person name="Jarju S."/>
            <person name="Secka A."/>
            <person name="Antonio M."/>
            <person name="Oren A."/>
            <person name="Chaudhuri R.R."/>
            <person name="La Ragione R."/>
            <person name="Hildebrand F."/>
            <person name="Pallen M.J."/>
        </authorList>
    </citation>
    <scope>NUCLEOTIDE SEQUENCE</scope>
    <source>
        <strain evidence="1">ChiHjej10B9-743</strain>
    </source>
</reference>
<gene>
    <name evidence="1" type="ORF">IAA42_05275</name>
</gene>
<evidence type="ECO:0000313" key="1">
    <source>
        <dbReference type="EMBL" id="HIY79829.1"/>
    </source>
</evidence>
<protein>
    <submittedName>
        <fullName evidence="1">Uncharacterized protein</fullName>
    </submittedName>
</protein>
<dbReference type="Proteomes" id="UP000824133">
    <property type="component" value="Unassembled WGS sequence"/>
</dbReference>
<sequence>MDTGFRSVIGSDGAMRLEHQIGTMRFDLATGRMTQMLPSPSSMQSVIRPDGSFGLEQTVGNMRFNIDQGSYDLLL</sequence>
<accession>A0A9D2CHD3</accession>
<reference evidence="1" key="2">
    <citation type="submission" date="2021-04" db="EMBL/GenBank/DDBJ databases">
        <authorList>
            <person name="Gilroy R."/>
        </authorList>
    </citation>
    <scope>NUCLEOTIDE SEQUENCE</scope>
    <source>
        <strain evidence="1">ChiHjej10B9-743</strain>
    </source>
</reference>
<proteinExistence type="predicted"/>
<dbReference type="AlphaFoldDB" id="A0A9D2CHD3"/>
<dbReference type="EMBL" id="DXCP01000037">
    <property type="protein sequence ID" value="HIY79829.1"/>
    <property type="molecule type" value="Genomic_DNA"/>
</dbReference>
<comment type="caution">
    <text evidence="1">The sequence shown here is derived from an EMBL/GenBank/DDBJ whole genome shotgun (WGS) entry which is preliminary data.</text>
</comment>
<evidence type="ECO:0000313" key="2">
    <source>
        <dbReference type="Proteomes" id="UP000824133"/>
    </source>
</evidence>
<organism evidence="1 2">
    <name type="scientific">Candidatus Olsenella excrementavium</name>
    <dbReference type="NCBI Taxonomy" id="2838709"/>
    <lineage>
        <taxon>Bacteria</taxon>
        <taxon>Bacillati</taxon>
        <taxon>Actinomycetota</taxon>
        <taxon>Coriobacteriia</taxon>
        <taxon>Coriobacteriales</taxon>
        <taxon>Atopobiaceae</taxon>
        <taxon>Olsenella</taxon>
    </lineage>
</organism>